<reference evidence="1" key="1">
    <citation type="submission" date="2013-03" db="EMBL/GenBank/DDBJ databases">
        <authorList>
            <person name="Harkins D.M."/>
            <person name="Durkin A.S."/>
            <person name="Brinkac L.M."/>
            <person name="Haft D.H."/>
            <person name="Selengut J.D."/>
            <person name="Sanka R."/>
            <person name="DePew J."/>
            <person name="Purushe J."/>
            <person name="Hartskeerl R.A."/>
            <person name="Ahmed A."/>
            <person name="van der Linden H."/>
            <person name="Goris M.G.A."/>
            <person name="Vinetz J.M."/>
            <person name="Sutton G.G."/>
            <person name="Nierman W.C."/>
            <person name="Fouts D.E."/>
        </authorList>
    </citation>
    <scope>NUCLEOTIDE SEQUENCE [LARGE SCALE GENOMIC DNA]</scope>
    <source>
        <strain evidence="1">ICFT</strain>
    </source>
</reference>
<proteinExistence type="predicted"/>
<dbReference type="Proteomes" id="UP000012313">
    <property type="component" value="Unassembled WGS sequence"/>
</dbReference>
<organism evidence="1 2">
    <name type="scientific">Leptospira weilii serovar Ranarum str. ICFT</name>
    <dbReference type="NCBI Taxonomy" id="1218598"/>
    <lineage>
        <taxon>Bacteria</taxon>
        <taxon>Pseudomonadati</taxon>
        <taxon>Spirochaetota</taxon>
        <taxon>Spirochaetia</taxon>
        <taxon>Leptospirales</taxon>
        <taxon>Leptospiraceae</taxon>
        <taxon>Leptospira</taxon>
    </lineage>
</organism>
<evidence type="ECO:0000313" key="1">
    <source>
        <dbReference type="EMBL" id="EMY75997.1"/>
    </source>
</evidence>
<name>N1WFB4_9LEPT</name>
<keyword evidence="2" id="KW-1185">Reference proteome</keyword>
<sequence length="91" mass="10440">MDVYAILKVLNEKGPSLGRPYVDSLKNSKINNLKELRVQSKGRPFRIAFVFDPNRSALLLIGGNKQGDKKFYEKLIPLAEKIYKRYLGDLQ</sequence>
<accession>N1WFB4</accession>
<dbReference type="EMBL" id="AOHC02000057">
    <property type="protein sequence ID" value="EMY75997.1"/>
    <property type="molecule type" value="Genomic_DNA"/>
</dbReference>
<comment type="caution">
    <text evidence="1">The sequence shown here is derived from an EMBL/GenBank/DDBJ whole genome shotgun (WGS) entry which is preliminary data.</text>
</comment>
<evidence type="ECO:0000313" key="2">
    <source>
        <dbReference type="Proteomes" id="UP000012313"/>
    </source>
</evidence>
<dbReference type="AlphaFoldDB" id="N1WFB4"/>
<protein>
    <submittedName>
        <fullName evidence="1">Gp49-like PF05973 family protein</fullName>
    </submittedName>
</protein>
<dbReference type="InterPro" id="IPR009241">
    <property type="entry name" value="HigB-like"/>
</dbReference>
<dbReference type="Pfam" id="PF05973">
    <property type="entry name" value="Gp49"/>
    <property type="match status" value="1"/>
</dbReference>
<gene>
    <name evidence="1" type="ORF">LEP1GSC060_0496</name>
</gene>